<evidence type="ECO:0000256" key="1">
    <source>
        <dbReference type="SAM" id="MobiDB-lite"/>
    </source>
</evidence>
<evidence type="ECO:0000313" key="3">
    <source>
        <dbReference type="Proteomes" id="UP000215059"/>
    </source>
</evidence>
<evidence type="ECO:0000313" key="2">
    <source>
        <dbReference type="EMBL" id="OYD56493.1"/>
    </source>
</evidence>
<dbReference type="OrthoDB" id="2454402at2"/>
<feature type="region of interest" description="Disordered" evidence="1">
    <location>
        <begin position="35"/>
        <end position="60"/>
    </location>
</feature>
<name>A0A235F5W8_9BACL</name>
<proteinExistence type="predicted"/>
<accession>A0A235F5W8</accession>
<comment type="caution">
    <text evidence="2">The sequence shown here is derived from an EMBL/GenBank/DDBJ whole genome shotgun (WGS) entry which is preliminary data.</text>
</comment>
<organism evidence="2 3">
    <name type="scientific">Fictibacillus aquaticus</name>
    <dbReference type="NCBI Taxonomy" id="2021314"/>
    <lineage>
        <taxon>Bacteria</taxon>
        <taxon>Bacillati</taxon>
        <taxon>Bacillota</taxon>
        <taxon>Bacilli</taxon>
        <taxon>Bacillales</taxon>
        <taxon>Fictibacillaceae</taxon>
        <taxon>Fictibacillus</taxon>
    </lineage>
</organism>
<protein>
    <submittedName>
        <fullName evidence="2">Uncharacterized protein</fullName>
    </submittedName>
</protein>
<dbReference type="EMBL" id="NOII01000011">
    <property type="protein sequence ID" value="OYD56493.1"/>
    <property type="molecule type" value="Genomic_DNA"/>
</dbReference>
<sequence length="60" mass="6683">MIMANNDKKYEGKEDLYLDIDRMINEGMAGGTVADAEDLKQIGPDTNITQQEEPPIKQGE</sequence>
<dbReference type="AlphaFoldDB" id="A0A235F5W8"/>
<dbReference type="Proteomes" id="UP000215059">
    <property type="component" value="Unassembled WGS sequence"/>
</dbReference>
<gene>
    <name evidence="2" type="ORF">CGZ90_15895</name>
</gene>
<keyword evidence="3" id="KW-1185">Reference proteome</keyword>
<reference evidence="2 3" key="1">
    <citation type="submission" date="2017-07" db="EMBL/GenBank/DDBJ databases">
        <title>Fictibacillus sp. nov. GDSW-R2A3 Genome sequencing and assembly.</title>
        <authorList>
            <person name="Mayilraj S."/>
        </authorList>
    </citation>
    <scope>NUCLEOTIDE SEQUENCE [LARGE SCALE GENOMIC DNA]</scope>
    <source>
        <strain evidence="2 3">GDSW-R2A3</strain>
    </source>
</reference>